<evidence type="ECO:0000313" key="2">
    <source>
        <dbReference type="EMBL" id="ASP19207.1"/>
    </source>
</evidence>
<dbReference type="Proteomes" id="UP000203589">
    <property type="component" value="Chromosome"/>
</dbReference>
<dbReference type="AlphaFoldDB" id="A0A222DZ26"/>
<keyword evidence="1" id="KW-0472">Membrane</keyword>
<dbReference type="KEGG" id="aht:ANTHELSMS3_00487"/>
<dbReference type="EMBL" id="CP022540">
    <property type="protein sequence ID" value="ASP19207.1"/>
    <property type="molecule type" value="Genomic_DNA"/>
</dbReference>
<keyword evidence="3" id="KW-1185">Reference proteome</keyword>
<dbReference type="RefSeq" id="WP_094033488.1">
    <property type="nucleotide sequence ID" value="NZ_CP022540.1"/>
</dbReference>
<name>A0A222DZ26_9RHOB</name>
<evidence type="ECO:0000313" key="3">
    <source>
        <dbReference type="Proteomes" id="UP000203589"/>
    </source>
</evidence>
<keyword evidence="1" id="KW-0812">Transmembrane</keyword>
<protein>
    <recommendedName>
        <fullName evidence="4">Aspartate carbamoyltransferase catalytic subunit</fullName>
    </recommendedName>
</protein>
<feature type="transmembrane region" description="Helical" evidence="1">
    <location>
        <begin position="41"/>
        <end position="62"/>
    </location>
</feature>
<sequence>MTLPDAPAQTPSGWVGILDPGETIRWQGRPDSGIHLRGGDYALMAFGLFFGGFALVWMALVWGAGGSFWMFGLLHFAVGVAIVLWPALGRPYLRRHTWYTLTDQRAFIAANVPIRGKTLKSYPISKDSPLTLETGAFGSVFFATERQRTKNGYRNVRVGFEHIANAREVFSLFRDIQRGDA</sequence>
<dbReference type="OrthoDB" id="199424at2"/>
<reference evidence="2 3" key="1">
    <citation type="submission" date="2017-07" db="EMBL/GenBank/DDBJ databases">
        <title>Genome Sequence of Antarctobacter heliothermus Strain SMS3 Isolated from a culture of the Diatom Skeletonema marinoi.</title>
        <authorList>
            <person name="Topel M."/>
            <person name="Pinder M.I.M."/>
            <person name="Johansson O.N."/>
            <person name="Kourtchenko O."/>
            <person name="Godhe A."/>
            <person name="Clarke A.K."/>
        </authorList>
    </citation>
    <scope>NUCLEOTIDE SEQUENCE [LARGE SCALE GENOMIC DNA]</scope>
    <source>
        <strain evidence="2 3">SMS3</strain>
    </source>
</reference>
<accession>A0A222DZ26</accession>
<evidence type="ECO:0000256" key="1">
    <source>
        <dbReference type="SAM" id="Phobius"/>
    </source>
</evidence>
<evidence type="ECO:0008006" key="4">
    <source>
        <dbReference type="Google" id="ProtNLM"/>
    </source>
</evidence>
<gene>
    <name evidence="2" type="ORF">ANTHELSMS3_00487</name>
</gene>
<feature type="transmembrane region" description="Helical" evidence="1">
    <location>
        <begin position="68"/>
        <end position="88"/>
    </location>
</feature>
<keyword evidence="1" id="KW-1133">Transmembrane helix</keyword>
<organism evidence="2 3">
    <name type="scientific">Antarctobacter heliothermus</name>
    <dbReference type="NCBI Taxonomy" id="74033"/>
    <lineage>
        <taxon>Bacteria</taxon>
        <taxon>Pseudomonadati</taxon>
        <taxon>Pseudomonadota</taxon>
        <taxon>Alphaproteobacteria</taxon>
        <taxon>Rhodobacterales</taxon>
        <taxon>Roseobacteraceae</taxon>
        <taxon>Antarctobacter</taxon>
    </lineage>
</organism>
<proteinExistence type="predicted"/>